<evidence type="ECO:0000256" key="2">
    <source>
        <dbReference type="ARBA" id="ARBA00007495"/>
    </source>
</evidence>
<evidence type="ECO:0000259" key="12">
    <source>
        <dbReference type="PROSITE" id="PS51173"/>
    </source>
</evidence>
<dbReference type="AlphaFoldDB" id="A0A841EGV5"/>
<evidence type="ECO:0000256" key="3">
    <source>
        <dbReference type="ARBA" id="ARBA00022651"/>
    </source>
</evidence>
<evidence type="ECO:0000256" key="10">
    <source>
        <dbReference type="RuleBase" id="RU361174"/>
    </source>
</evidence>
<protein>
    <recommendedName>
        <fullName evidence="10">Beta-xylanase</fullName>
        <ecNumber evidence="10">3.2.1.8</ecNumber>
    </recommendedName>
</protein>
<keyword evidence="6 10" id="KW-0119">Carbohydrate metabolism</keyword>
<dbReference type="Gene3D" id="2.60.40.290">
    <property type="match status" value="1"/>
</dbReference>
<dbReference type="SUPFAM" id="SSF49384">
    <property type="entry name" value="Carbohydrate-binding domain"/>
    <property type="match status" value="1"/>
</dbReference>
<dbReference type="GO" id="GO:0030247">
    <property type="term" value="F:polysaccharide binding"/>
    <property type="evidence" value="ECO:0007669"/>
    <property type="project" value="UniProtKB-UniRule"/>
</dbReference>
<evidence type="ECO:0000256" key="5">
    <source>
        <dbReference type="ARBA" id="ARBA00022801"/>
    </source>
</evidence>
<feature type="active site" description="Nucleophile" evidence="9">
    <location>
        <position position="280"/>
    </location>
</feature>
<evidence type="ECO:0000256" key="4">
    <source>
        <dbReference type="ARBA" id="ARBA00022729"/>
    </source>
</evidence>
<dbReference type="Pfam" id="PF00553">
    <property type="entry name" value="CBM_2"/>
    <property type="match status" value="1"/>
</dbReference>
<dbReference type="InterPro" id="IPR008965">
    <property type="entry name" value="CBM2/CBM3_carb-bd_dom_sf"/>
</dbReference>
<feature type="compositionally biased region" description="Basic and acidic residues" evidence="11">
    <location>
        <begin position="1"/>
        <end position="13"/>
    </location>
</feature>
<gene>
    <name evidence="14" type="ORF">HNR25_002402</name>
</gene>
<dbReference type="PROSITE" id="PS00561">
    <property type="entry name" value="CBM2_A"/>
    <property type="match status" value="1"/>
</dbReference>
<dbReference type="InterPro" id="IPR031158">
    <property type="entry name" value="GH10_AS"/>
</dbReference>
<feature type="region of interest" description="Disordered" evidence="11">
    <location>
        <begin position="465"/>
        <end position="488"/>
    </location>
</feature>
<feature type="domain" description="CBM2" evidence="12">
    <location>
        <begin position="378"/>
        <end position="488"/>
    </location>
</feature>
<feature type="compositionally biased region" description="Polar residues" evidence="11">
    <location>
        <begin position="468"/>
        <end position="488"/>
    </location>
</feature>
<keyword evidence="3 14" id="KW-0858">Xylan degradation</keyword>
<dbReference type="RefSeq" id="WP_184635045.1">
    <property type="nucleotide sequence ID" value="NZ_BAABKT010000041.1"/>
</dbReference>
<feature type="domain" description="GH10" evidence="13">
    <location>
        <begin position="43"/>
        <end position="358"/>
    </location>
</feature>
<dbReference type="Gene3D" id="3.20.20.80">
    <property type="entry name" value="Glycosidases"/>
    <property type="match status" value="1"/>
</dbReference>
<dbReference type="PANTHER" id="PTHR31490:SF88">
    <property type="entry name" value="BETA-XYLANASE"/>
    <property type="match status" value="1"/>
</dbReference>
<dbReference type="InterPro" id="IPR001000">
    <property type="entry name" value="GH10_dom"/>
</dbReference>
<evidence type="ECO:0000256" key="8">
    <source>
        <dbReference type="ARBA" id="ARBA00023326"/>
    </source>
</evidence>
<evidence type="ECO:0000256" key="1">
    <source>
        <dbReference type="ARBA" id="ARBA00000681"/>
    </source>
</evidence>
<dbReference type="GO" id="GO:0045493">
    <property type="term" value="P:xylan catabolic process"/>
    <property type="evidence" value="ECO:0007669"/>
    <property type="project" value="UniProtKB-KW"/>
</dbReference>
<dbReference type="InterPro" id="IPR017853">
    <property type="entry name" value="GH"/>
</dbReference>
<dbReference type="Pfam" id="PF00331">
    <property type="entry name" value="Glyco_hydro_10"/>
    <property type="match status" value="1"/>
</dbReference>
<dbReference type="Proteomes" id="UP000578077">
    <property type="component" value="Unassembled WGS sequence"/>
</dbReference>
<dbReference type="PROSITE" id="PS51760">
    <property type="entry name" value="GH10_2"/>
    <property type="match status" value="1"/>
</dbReference>
<keyword evidence="15" id="KW-1185">Reference proteome</keyword>
<keyword evidence="5 10" id="KW-0378">Hydrolase</keyword>
<dbReference type="InterPro" id="IPR044846">
    <property type="entry name" value="GH10"/>
</dbReference>
<dbReference type="EC" id="3.2.1.8" evidence="10"/>
<evidence type="ECO:0000313" key="14">
    <source>
        <dbReference type="EMBL" id="MBB5998651.1"/>
    </source>
</evidence>
<dbReference type="SUPFAM" id="SSF51445">
    <property type="entry name" value="(Trans)glycosidases"/>
    <property type="match status" value="1"/>
</dbReference>
<evidence type="ECO:0000313" key="15">
    <source>
        <dbReference type="Proteomes" id="UP000578077"/>
    </source>
</evidence>
<dbReference type="SMART" id="SM00633">
    <property type="entry name" value="Glyco_10"/>
    <property type="match status" value="1"/>
</dbReference>
<evidence type="ECO:0000256" key="9">
    <source>
        <dbReference type="PROSITE-ProRule" id="PRU10061"/>
    </source>
</evidence>
<keyword evidence="8 10" id="KW-0624">Polysaccharide degradation</keyword>
<comment type="caution">
    <text evidence="14">The sequence shown here is derived from an EMBL/GenBank/DDBJ whole genome shotgun (WGS) entry which is preliminary data.</text>
</comment>
<feature type="compositionally biased region" description="Acidic residues" evidence="11">
    <location>
        <begin position="367"/>
        <end position="378"/>
    </location>
</feature>
<dbReference type="InterPro" id="IPR018366">
    <property type="entry name" value="CBM2_CS"/>
</dbReference>
<proteinExistence type="inferred from homology"/>
<reference evidence="14 15" key="1">
    <citation type="submission" date="2020-08" db="EMBL/GenBank/DDBJ databases">
        <title>Sequencing the genomes of 1000 actinobacteria strains.</title>
        <authorList>
            <person name="Klenk H.-P."/>
        </authorList>
    </citation>
    <scope>NUCLEOTIDE SEQUENCE [LARGE SCALE GENOMIC DNA]</scope>
    <source>
        <strain evidence="14 15">DSM 44593</strain>
    </source>
</reference>
<dbReference type="PANTHER" id="PTHR31490">
    <property type="entry name" value="GLYCOSYL HYDROLASE"/>
    <property type="match status" value="1"/>
</dbReference>
<name>A0A841EGV5_9ACTN</name>
<dbReference type="SMART" id="SM00637">
    <property type="entry name" value="CBD_II"/>
    <property type="match status" value="1"/>
</dbReference>
<dbReference type="PRINTS" id="PR00134">
    <property type="entry name" value="GLHYDRLASE10"/>
</dbReference>
<dbReference type="GO" id="GO:0031176">
    <property type="term" value="F:endo-1,4-beta-xylanase activity"/>
    <property type="evidence" value="ECO:0007669"/>
    <property type="project" value="UniProtKB-EC"/>
</dbReference>
<feature type="region of interest" description="Disordered" evidence="11">
    <location>
        <begin position="1"/>
        <end position="21"/>
    </location>
</feature>
<dbReference type="InterPro" id="IPR012291">
    <property type="entry name" value="CBM2_carb-bd_dom_sf"/>
</dbReference>
<accession>A0A841EGV5</accession>
<dbReference type="PROSITE" id="PS51173">
    <property type="entry name" value="CBM2"/>
    <property type="match status" value="1"/>
</dbReference>
<dbReference type="EMBL" id="JACHLY010000001">
    <property type="protein sequence ID" value="MBB5998651.1"/>
    <property type="molecule type" value="Genomic_DNA"/>
</dbReference>
<feature type="region of interest" description="Disordered" evidence="11">
    <location>
        <begin position="357"/>
        <end position="387"/>
    </location>
</feature>
<comment type="catalytic activity">
    <reaction evidence="1 10">
        <text>Endohydrolysis of (1-&gt;4)-beta-D-xylosidic linkages in xylans.</text>
        <dbReference type="EC" id="3.2.1.8"/>
    </reaction>
</comment>
<evidence type="ECO:0000256" key="6">
    <source>
        <dbReference type="ARBA" id="ARBA00023277"/>
    </source>
</evidence>
<keyword evidence="7 10" id="KW-0326">Glycosidase</keyword>
<sequence>MRLDRHGGHETPRRTRAGSARRVTGAALAAFLGAAVLAPAAPAAADSPLRDHAAQQGFEIGAALASDHLQNDSQYADLAGSEFNAATPENSMKWESTEPSRGQFDFGNADTFMDFAQQNDQKVRGHTLVWHSQLPSWVENGNFSQSELRSVMENHIDEVAGRYAGDIAYWDVANEIFMGDGSWRNSVFYDTLGPDFVADALRMTAEADPNAELWLNDYSIDGINAKSDAYYNLIQDLQSQGVPIDGIGLQAHLINGQVPGDLQQNIQRFADLGIEVAITELDVRIDMPADQSDLEQQAQDYRTVMDACGAVDGCVAVTVWGVSDQYSWVPDTFDGQGAPLLFDDNYQRKPAYDAVHEALGGSTGGEDPGDEDPGDEDPPPSSGPCDVSYSVANEWGSGFTGQITVTNDGGSALNGWDLEFDFPGGQQITNGWSADWSQSGSTVTASNTDWNGSLPAGESVSIGFNADHSGSSAEPDSFTLNGESCSVS</sequence>
<evidence type="ECO:0000256" key="7">
    <source>
        <dbReference type="ARBA" id="ARBA00023295"/>
    </source>
</evidence>
<dbReference type="PROSITE" id="PS00591">
    <property type="entry name" value="GH10_1"/>
    <property type="match status" value="1"/>
</dbReference>
<comment type="similarity">
    <text evidence="2 10">Belongs to the glycosyl hydrolase 10 (cellulase F) family.</text>
</comment>
<organism evidence="14 15">
    <name type="scientific">Streptomonospora salina</name>
    <dbReference type="NCBI Taxonomy" id="104205"/>
    <lineage>
        <taxon>Bacteria</taxon>
        <taxon>Bacillati</taxon>
        <taxon>Actinomycetota</taxon>
        <taxon>Actinomycetes</taxon>
        <taxon>Streptosporangiales</taxon>
        <taxon>Nocardiopsidaceae</taxon>
        <taxon>Streptomonospora</taxon>
    </lineage>
</organism>
<evidence type="ECO:0000259" key="13">
    <source>
        <dbReference type="PROSITE" id="PS51760"/>
    </source>
</evidence>
<keyword evidence="4" id="KW-0732">Signal</keyword>
<dbReference type="InterPro" id="IPR001919">
    <property type="entry name" value="CBD2"/>
</dbReference>
<evidence type="ECO:0000256" key="11">
    <source>
        <dbReference type="SAM" id="MobiDB-lite"/>
    </source>
</evidence>